<reference evidence="5" key="1">
    <citation type="submission" date="2018-05" db="EMBL/GenBank/DDBJ databases">
        <authorList>
            <person name="Lanie J.A."/>
            <person name="Ng W.-L."/>
            <person name="Kazmierczak K.M."/>
            <person name="Andrzejewski T.M."/>
            <person name="Davidsen T.M."/>
            <person name="Wayne K.J."/>
            <person name="Tettelin H."/>
            <person name="Glass J.I."/>
            <person name="Rusch D."/>
            <person name="Podicherti R."/>
            <person name="Tsui H.-C.T."/>
            <person name="Winkler M.E."/>
        </authorList>
    </citation>
    <scope>NUCLEOTIDE SEQUENCE</scope>
</reference>
<dbReference type="AlphaFoldDB" id="A0A382R144"/>
<evidence type="ECO:0000313" key="5">
    <source>
        <dbReference type="EMBL" id="SVC91443.1"/>
    </source>
</evidence>
<dbReference type="PANTHER" id="PTHR12526">
    <property type="entry name" value="GLYCOSYLTRANSFERASE"/>
    <property type="match status" value="1"/>
</dbReference>
<accession>A0A382R144</accession>
<feature type="domain" description="Glycosyltransferase subfamily 4-like N-terminal" evidence="4">
    <location>
        <begin position="3"/>
        <end position="86"/>
    </location>
</feature>
<dbReference type="Gene3D" id="3.40.50.2000">
    <property type="entry name" value="Glycogen Phosphorylase B"/>
    <property type="match status" value="2"/>
</dbReference>
<evidence type="ECO:0000259" key="3">
    <source>
        <dbReference type="Pfam" id="PF00534"/>
    </source>
</evidence>
<name>A0A382R144_9ZZZZ</name>
<dbReference type="EMBL" id="UINC01118368">
    <property type="protein sequence ID" value="SVC91443.1"/>
    <property type="molecule type" value="Genomic_DNA"/>
</dbReference>
<sequence length="314" mass="34487">SILPMAIALRRRLRREGFDLVHACERASLIAAKLALGRCNIPVCVTVHGSETLRWQTSSVVRWMDPRLYRSARAIVANSVYTSEQLSVMLDLGGVMESPPQKAILLAVGDWWVQHSGVGLNRKNRGSPFVLGTLGRLDARKGHREVLQACGQLPEHLRRHLTYLVIGAGSNQCVDMLSKEAAEAGVGFEYAGAPDRPELPSLIRRMDAHVLYAKPVRHTIEGFGLVVLEVATQGVPTLATRLGGIPEVIANNETGVLVEPGNSKALTEAIRHLMETPELVAALGREARHRASSRRWTDVARETYNFFGESIAIR</sequence>
<protein>
    <recommendedName>
        <fullName evidence="6">Glycosyltransferase subfamily 4-like N-terminal domain-containing protein</fullName>
    </recommendedName>
</protein>
<keyword evidence="1" id="KW-0328">Glycosyltransferase</keyword>
<dbReference type="InterPro" id="IPR028098">
    <property type="entry name" value="Glyco_trans_4-like_N"/>
</dbReference>
<organism evidence="5">
    <name type="scientific">marine metagenome</name>
    <dbReference type="NCBI Taxonomy" id="408172"/>
    <lineage>
        <taxon>unclassified sequences</taxon>
        <taxon>metagenomes</taxon>
        <taxon>ecological metagenomes</taxon>
    </lineage>
</organism>
<evidence type="ECO:0000259" key="4">
    <source>
        <dbReference type="Pfam" id="PF13439"/>
    </source>
</evidence>
<evidence type="ECO:0008006" key="6">
    <source>
        <dbReference type="Google" id="ProtNLM"/>
    </source>
</evidence>
<gene>
    <name evidence="5" type="ORF">METZ01_LOCUS344297</name>
</gene>
<evidence type="ECO:0000256" key="1">
    <source>
        <dbReference type="ARBA" id="ARBA00022676"/>
    </source>
</evidence>
<dbReference type="CDD" id="cd03801">
    <property type="entry name" value="GT4_PimA-like"/>
    <property type="match status" value="1"/>
</dbReference>
<evidence type="ECO:0000256" key="2">
    <source>
        <dbReference type="ARBA" id="ARBA00022679"/>
    </source>
</evidence>
<dbReference type="Pfam" id="PF00534">
    <property type="entry name" value="Glycos_transf_1"/>
    <property type="match status" value="1"/>
</dbReference>
<proteinExistence type="predicted"/>
<feature type="domain" description="Glycosyl transferase family 1" evidence="3">
    <location>
        <begin position="126"/>
        <end position="290"/>
    </location>
</feature>
<dbReference type="Pfam" id="PF13439">
    <property type="entry name" value="Glyco_transf_4"/>
    <property type="match status" value="1"/>
</dbReference>
<dbReference type="PANTHER" id="PTHR12526:SF640">
    <property type="entry name" value="COLANIC ACID BIOSYNTHESIS GLYCOSYLTRANSFERASE WCAL-RELATED"/>
    <property type="match status" value="1"/>
</dbReference>
<dbReference type="GO" id="GO:0016757">
    <property type="term" value="F:glycosyltransferase activity"/>
    <property type="evidence" value="ECO:0007669"/>
    <property type="project" value="UniProtKB-KW"/>
</dbReference>
<dbReference type="SUPFAM" id="SSF53756">
    <property type="entry name" value="UDP-Glycosyltransferase/glycogen phosphorylase"/>
    <property type="match status" value="1"/>
</dbReference>
<feature type="non-terminal residue" evidence="5">
    <location>
        <position position="1"/>
    </location>
</feature>
<keyword evidence="2" id="KW-0808">Transferase</keyword>
<dbReference type="InterPro" id="IPR001296">
    <property type="entry name" value="Glyco_trans_1"/>
</dbReference>